<feature type="chain" id="PRO_5014938408" evidence="2">
    <location>
        <begin position="29"/>
        <end position="106"/>
    </location>
</feature>
<keyword evidence="4" id="KW-1185">Reference proteome</keyword>
<gene>
    <name evidence="3" type="ORF">AOB60_22165</name>
</gene>
<reference evidence="4" key="1">
    <citation type="submission" date="2015-09" db="EMBL/GenBank/DDBJ databases">
        <authorList>
            <person name="Graham D.E."/>
            <person name="Mahan K.M."/>
            <person name="Klingeman D.M."/>
            <person name="Fida T."/>
            <person name="Giannone R.J."/>
            <person name="Hettich R.L."/>
            <person name="Parry R.J."/>
            <person name="Spain J.C."/>
        </authorList>
    </citation>
    <scope>NUCLEOTIDE SEQUENCE [LARGE SCALE GENOMIC DNA]</scope>
    <source>
        <strain evidence="4">JCM 4701</strain>
    </source>
</reference>
<protein>
    <submittedName>
        <fullName evidence="3">Uncharacterized protein</fullName>
    </submittedName>
</protein>
<comment type="caution">
    <text evidence="3">The sequence shown here is derived from an EMBL/GenBank/DDBJ whole genome shotgun (WGS) entry which is preliminary data.</text>
</comment>
<evidence type="ECO:0000313" key="3">
    <source>
        <dbReference type="EMBL" id="PNE37113.1"/>
    </source>
</evidence>
<name>A0A2N8P7W8_STRNR</name>
<dbReference type="EMBL" id="LJSN01000003">
    <property type="protein sequence ID" value="PNE37113.1"/>
    <property type="molecule type" value="Genomic_DNA"/>
</dbReference>
<feature type="signal peptide" evidence="2">
    <location>
        <begin position="1"/>
        <end position="28"/>
    </location>
</feature>
<organism evidence="3 4">
    <name type="scientific">Streptomyces noursei</name>
    <name type="common">Streptomyces albulus</name>
    <dbReference type="NCBI Taxonomy" id="1971"/>
    <lineage>
        <taxon>Bacteria</taxon>
        <taxon>Bacillati</taxon>
        <taxon>Actinomycetota</taxon>
        <taxon>Actinomycetes</taxon>
        <taxon>Kitasatosporales</taxon>
        <taxon>Streptomycetaceae</taxon>
        <taxon>Streptomyces</taxon>
    </lineage>
</organism>
<keyword evidence="2" id="KW-0732">Signal</keyword>
<evidence type="ECO:0000256" key="2">
    <source>
        <dbReference type="SAM" id="SignalP"/>
    </source>
</evidence>
<dbReference type="AlphaFoldDB" id="A0A2N8P7W8"/>
<proteinExistence type="predicted"/>
<feature type="region of interest" description="Disordered" evidence="1">
    <location>
        <begin position="85"/>
        <end position="106"/>
    </location>
</feature>
<dbReference type="Proteomes" id="UP000236047">
    <property type="component" value="Unassembled WGS sequence"/>
</dbReference>
<accession>A0A2N8P7W8</accession>
<feature type="compositionally biased region" description="Polar residues" evidence="1">
    <location>
        <begin position="93"/>
        <end position="106"/>
    </location>
</feature>
<sequence>MMRLFHPITIGLSSIVLAVALPAGTALAATGKFGWVGPKGQPYFIQNPPNSKCLTMNQEARAPRNSTKQAVAVYSGKHCDGRVTRLAPGKSAPSGTHFSSVVFNPR</sequence>
<evidence type="ECO:0000313" key="4">
    <source>
        <dbReference type="Proteomes" id="UP000236047"/>
    </source>
</evidence>
<evidence type="ECO:0000256" key="1">
    <source>
        <dbReference type="SAM" id="MobiDB-lite"/>
    </source>
</evidence>